<protein>
    <submittedName>
        <fullName evidence="1">Histidine kinase</fullName>
    </submittedName>
</protein>
<organism evidence="1 2">
    <name type="scientific">Streptomyces yaizuensis</name>
    <dbReference type="NCBI Taxonomy" id="2989713"/>
    <lineage>
        <taxon>Bacteria</taxon>
        <taxon>Bacillati</taxon>
        <taxon>Actinomycetota</taxon>
        <taxon>Actinomycetes</taxon>
        <taxon>Kitasatosporales</taxon>
        <taxon>Streptomycetaceae</taxon>
        <taxon>Streptomyces</taxon>
    </lineage>
</organism>
<proteinExistence type="predicted"/>
<dbReference type="Proteomes" id="UP001291653">
    <property type="component" value="Unassembled WGS sequence"/>
</dbReference>
<keyword evidence="2" id="KW-1185">Reference proteome</keyword>
<evidence type="ECO:0000313" key="1">
    <source>
        <dbReference type="EMBL" id="GLF92651.1"/>
    </source>
</evidence>
<evidence type="ECO:0000313" key="2">
    <source>
        <dbReference type="Proteomes" id="UP001291653"/>
    </source>
</evidence>
<comment type="caution">
    <text evidence="1">The sequence shown here is derived from an EMBL/GenBank/DDBJ whole genome shotgun (WGS) entry which is preliminary data.</text>
</comment>
<dbReference type="GO" id="GO:0016301">
    <property type="term" value="F:kinase activity"/>
    <property type="evidence" value="ECO:0007669"/>
    <property type="project" value="UniProtKB-KW"/>
</dbReference>
<reference evidence="1 2" key="1">
    <citation type="submission" date="2022-10" db="EMBL/GenBank/DDBJ databases">
        <title>Draft genome sequence of Streptomyces sp. YSPA8.</title>
        <authorList>
            <person name="Moriuchi R."/>
            <person name="Dohra H."/>
            <person name="Yamamura H."/>
            <person name="Kodani S."/>
        </authorList>
    </citation>
    <scope>NUCLEOTIDE SEQUENCE [LARGE SCALE GENOMIC DNA]</scope>
    <source>
        <strain evidence="1 2">YSPA8</strain>
    </source>
</reference>
<gene>
    <name evidence="1" type="ORF">SYYSPA8_00160</name>
</gene>
<accession>A0ABQ5NQJ7</accession>
<dbReference type="EMBL" id="BSBI01000001">
    <property type="protein sequence ID" value="GLF92651.1"/>
    <property type="molecule type" value="Genomic_DNA"/>
</dbReference>
<keyword evidence="1" id="KW-0808">Transferase</keyword>
<keyword evidence="1" id="KW-0418">Kinase</keyword>
<sequence>MSVHRVVTLPFSDHGPSRAAFTEAVGLPGLRQAAVIERAADGTVDVPENQAVGVGAATVGAAATGGLIGLLAGPLGTLTGTTAGALLGDALAARRDQESTAALIVLSADVADGGALLVLDITEDSDGPVDELAARHGTTAHREQAASFTARVRKAWKSAGS</sequence>
<name>A0ABQ5NQJ7_9ACTN</name>
<dbReference type="RefSeq" id="WP_323444781.1">
    <property type="nucleotide sequence ID" value="NZ_BSBI01000001.1"/>
</dbReference>